<dbReference type="EMBL" id="CMVM020000034">
    <property type="status" value="NOT_ANNOTATED_CDS"/>
    <property type="molecule type" value="Genomic_DNA"/>
</dbReference>
<dbReference type="EnsemblMetazoa" id="OVOC1245.1">
    <property type="protein sequence ID" value="OVOC1245.1"/>
    <property type="gene ID" value="WBGene00238054"/>
</dbReference>
<protein>
    <submittedName>
        <fullName evidence="1">Uncharacterized protein</fullName>
    </submittedName>
</protein>
<name>A0A8R1XRX8_ONCVO</name>
<keyword evidence="2" id="KW-1185">Reference proteome</keyword>
<sequence length="102" mass="11837">MFNSCSVMTINMTKSLIILPVIKAVISTFLERFSHNEYNFKSLNIFKIGKFPTNIELLQLIYVQYIDASIIYICHCSMKPSTLIKTLAQYLERNFFVLESLS</sequence>
<organism evidence="1 2">
    <name type="scientific">Onchocerca volvulus</name>
    <dbReference type="NCBI Taxonomy" id="6282"/>
    <lineage>
        <taxon>Eukaryota</taxon>
        <taxon>Metazoa</taxon>
        <taxon>Ecdysozoa</taxon>
        <taxon>Nematoda</taxon>
        <taxon>Chromadorea</taxon>
        <taxon>Rhabditida</taxon>
        <taxon>Spirurina</taxon>
        <taxon>Spiruromorpha</taxon>
        <taxon>Filarioidea</taxon>
        <taxon>Onchocercidae</taxon>
        <taxon>Onchocerca</taxon>
    </lineage>
</organism>
<accession>A0A8R1XRX8</accession>
<dbReference type="Proteomes" id="UP000024404">
    <property type="component" value="Unassembled WGS sequence"/>
</dbReference>
<reference evidence="1" key="2">
    <citation type="submission" date="2022-06" db="UniProtKB">
        <authorList>
            <consortium name="EnsemblMetazoa"/>
        </authorList>
    </citation>
    <scope>IDENTIFICATION</scope>
</reference>
<evidence type="ECO:0000313" key="2">
    <source>
        <dbReference type="Proteomes" id="UP000024404"/>
    </source>
</evidence>
<dbReference type="AlphaFoldDB" id="A0A8R1XRX8"/>
<reference evidence="2" key="1">
    <citation type="submission" date="2013-10" db="EMBL/GenBank/DDBJ databases">
        <title>Genome sequencing of Onchocerca volvulus.</title>
        <authorList>
            <person name="Cotton J."/>
            <person name="Tsai J."/>
            <person name="Stanley E."/>
            <person name="Tracey A."/>
            <person name="Holroyd N."/>
            <person name="Lustigman S."/>
            <person name="Berriman M."/>
        </authorList>
    </citation>
    <scope>NUCLEOTIDE SEQUENCE</scope>
</reference>
<evidence type="ECO:0000313" key="1">
    <source>
        <dbReference type="EnsemblMetazoa" id="OVOC1245.1"/>
    </source>
</evidence>
<proteinExistence type="predicted"/>